<evidence type="ECO:0000256" key="8">
    <source>
        <dbReference type="ARBA" id="ARBA00023029"/>
    </source>
</evidence>
<dbReference type="CDD" id="cd03362">
    <property type="entry name" value="TOPRIM_TopoIA_TopoIII"/>
    <property type="match status" value="1"/>
</dbReference>
<dbReference type="InterPro" id="IPR003602">
    <property type="entry name" value="Topo_IA_DNA-bd_dom"/>
</dbReference>
<evidence type="ECO:0000256" key="1">
    <source>
        <dbReference type="ARBA" id="ARBA00000213"/>
    </source>
</evidence>
<dbReference type="InterPro" id="IPR013497">
    <property type="entry name" value="Topo_IA_cen"/>
</dbReference>
<gene>
    <name evidence="18" type="ORF">H9894_10610</name>
</gene>
<dbReference type="CDD" id="cd00186">
    <property type="entry name" value="TOP1Ac"/>
    <property type="match status" value="1"/>
</dbReference>
<evidence type="ECO:0000256" key="2">
    <source>
        <dbReference type="ARBA" id="ARBA00009446"/>
    </source>
</evidence>
<dbReference type="PANTHER" id="PTHR11390:SF21">
    <property type="entry name" value="DNA TOPOISOMERASE 3-ALPHA"/>
    <property type="match status" value="1"/>
</dbReference>
<feature type="domain" description="Toprim" evidence="16">
    <location>
        <begin position="73"/>
        <end position="209"/>
    </location>
</feature>
<dbReference type="PROSITE" id="PS52039">
    <property type="entry name" value="TOPO_IA_2"/>
    <property type="match status" value="1"/>
</dbReference>
<evidence type="ECO:0000313" key="18">
    <source>
        <dbReference type="EMBL" id="HIW01618.1"/>
    </source>
</evidence>
<feature type="region of interest" description="Disordered" evidence="15">
    <location>
        <begin position="692"/>
        <end position="763"/>
    </location>
</feature>
<keyword evidence="9" id="KW-0238">DNA-binding</keyword>
<dbReference type="InterPro" id="IPR005738">
    <property type="entry name" value="TopoIII"/>
</dbReference>
<dbReference type="GO" id="GO:0003917">
    <property type="term" value="F:DNA topoisomerase type I (single strand cut, ATP-independent) activity"/>
    <property type="evidence" value="ECO:0007669"/>
    <property type="project" value="UniProtKB-EC"/>
</dbReference>
<dbReference type="InterPro" id="IPR013825">
    <property type="entry name" value="Topo_IA_cen_sub2"/>
</dbReference>
<dbReference type="InterPro" id="IPR013826">
    <property type="entry name" value="Topo_IA_cen_sub3"/>
</dbReference>
<evidence type="ECO:0000256" key="4">
    <source>
        <dbReference type="ARBA" id="ARBA00022723"/>
    </source>
</evidence>
<dbReference type="AlphaFoldDB" id="A0A9D1PZW1"/>
<dbReference type="NCBIfam" id="TIGR01056">
    <property type="entry name" value="topB"/>
    <property type="match status" value="1"/>
</dbReference>
<evidence type="ECO:0000313" key="19">
    <source>
        <dbReference type="Proteomes" id="UP000886752"/>
    </source>
</evidence>
<dbReference type="InterPro" id="IPR013824">
    <property type="entry name" value="Topo_IA_cen_sub1"/>
</dbReference>
<dbReference type="SMART" id="SM00436">
    <property type="entry name" value="TOP1Bc"/>
    <property type="match status" value="1"/>
</dbReference>
<organism evidence="18 19">
    <name type="scientific">Candidatus Desulfovibrio intestinipullorum</name>
    <dbReference type="NCBI Taxonomy" id="2838536"/>
    <lineage>
        <taxon>Bacteria</taxon>
        <taxon>Pseudomonadati</taxon>
        <taxon>Thermodesulfobacteriota</taxon>
        <taxon>Desulfovibrionia</taxon>
        <taxon>Desulfovibrionales</taxon>
        <taxon>Desulfovibrionaceae</taxon>
        <taxon>Desulfovibrio</taxon>
    </lineage>
</organism>
<dbReference type="Gene3D" id="3.40.50.140">
    <property type="match status" value="1"/>
</dbReference>
<accession>A0A9D1PZW1</accession>
<dbReference type="EC" id="5.6.2.1" evidence="3"/>
<evidence type="ECO:0000259" key="16">
    <source>
        <dbReference type="PROSITE" id="PS50880"/>
    </source>
</evidence>
<dbReference type="PANTHER" id="PTHR11390">
    <property type="entry name" value="PROKARYOTIC DNA TOPOISOMERASE"/>
    <property type="match status" value="1"/>
</dbReference>
<evidence type="ECO:0000256" key="9">
    <source>
        <dbReference type="ARBA" id="ARBA00023125"/>
    </source>
</evidence>
<evidence type="ECO:0000256" key="5">
    <source>
        <dbReference type="ARBA" id="ARBA00022737"/>
    </source>
</evidence>
<comment type="caution">
    <text evidence="18">The sequence shown here is derived from an EMBL/GenBank/DDBJ whole genome shotgun (WGS) entry which is preliminary data.</text>
</comment>
<keyword evidence="8" id="KW-0799">Topoisomerase</keyword>
<evidence type="ECO:0000256" key="3">
    <source>
        <dbReference type="ARBA" id="ARBA00012891"/>
    </source>
</evidence>
<keyword evidence="7" id="KW-0862">Zinc</keyword>
<feature type="region of interest" description="Disordered" evidence="15">
    <location>
        <begin position="1"/>
        <end position="64"/>
    </location>
</feature>
<dbReference type="SUPFAM" id="SSF57783">
    <property type="entry name" value="Zinc beta-ribbon"/>
    <property type="match status" value="3"/>
</dbReference>
<feature type="region of interest" description="Disordered" evidence="15">
    <location>
        <begin position="804"/>
        <end position="852"/>
    </location>
</feature>
<feature type="compositionally biased region" description="Acidic residues" evidence="15">
    <location>
        <begin position="1171"/>
        <end position="1190"/>
    </location>
</feature>
<evidence type="ECO:0000256" key="13">
    <source>
        <dbReference type="ARBA" id="ARBA00032235"/>
    </source>
</evidence>
<dbReference type="SMART" id="SM00437">
    <property type="entry name" value="TOP1Ac"/>
    <property type="match status" value="1"/>
</dbReference>
<dbReference type="Pfam" id="PF01396">
    <property type="entry name" value="Zn_ribbon_Top1"/>
    <property type="match status" value="4"/>
</dbReference>
<evidence type="ECO:0000256" key="14">
    <source>
        <dbReference type="ARBA" id="ARBA00032877"/>
    </source>
</evidence>
<feature type="compositionally biased region" description="Low complexity" evidence="15">
    <location>
        <begin position="837"/>
        <end position="852"/>
    </location>
</feature>
<keyword evidence="6" id="KW-0863">Zinc-finger</keyword>
<dbReference type="Gene3D" id="1.10.290.10">
    <property type="entry name" value="Topoisomerase I, domain 4"/>
    <property type="match status" value="1"/>
</dbReference>
<evidence type="ECO:0000256" key="7">
    <source>
        <dbReference type="ARBA" id="ARBA00022833"/>
    </source>
</evidence>
<dbReference type="Gene3D" id="2.70.20.10">
    <property type="entry name" value="Topoisomerase I, domain 3"/>
    <property type="match status" value="1"/>
</dbReference>
<evidence type="ECO:0000256" key="11">
    <source>
        <dbReference type="ARBA" id="ARBA00030003"/>
    </source>
</evidence>
<reference evidence="18" key="2">
    <citation type="submission" date="2021-04" db="EMBL/GenBank/DDBJ databases">
        <authorList>
            <person name="Gilroy R."/>
        </authorList>
    </citation>
    <scope>NUCLEOTIDE SEQUENCE</scope>
    <source>
        <strain evidence="18">ChiHecec2B26-446</strain>
    </source>
</reference>
<dbReference type="InterPro" id="IPR000380">
    <property type="entry name" value="Topo_IA"/>
</dbReference>
<dbReference type="Gene3D" id="1.10.460.10">
    <property type="entry name" value="Topoisomerase I, domain 2"/>
    <property type="match status" value="1"/>
</dbReference>
<comment type="catalytic activity">
    <reaction evidence="1">
        <text>ATP-independent breakage of single-stranded DNA, followed by passage and rejoining.</text>
        <dbReference type="EC" id="5.6.2.1"/>
    </reaction>
</comment>
<name>A0A9D1PZW1_9BACT</name>
<evidence type="ECO:0000256" key="6">
    <source>
        <dbReference type="ARBA" id="ARBA00022771"/>
    </source>
</evidence>
<feature type="compositionally biased region" description="Low complexity" evidence="15">
    <location>
        <begin position="1"/>
        <end position="55"/>
    </location>
</feature>
<dbReference type="GO" id="GO:0006281">
    <property type="term" value="P:DNA repair"/>
    <property type="evidence" value="ECO:0007669"/>
    <property type="project" value="TreeGrafter"/>
</dbReference>
<dbReference type="InterPro" id="IPR013498">
    <property type="entry name" value="Topo_IA_Znf"/>
</dbReference>
<feature type="region of interest" description="Disordered" evidence="15">
    <location>
        <begin position="1089"/>
        <end position="1199"/>
    </location>
</feature>
<evidence type="ECO:0000259" key="17">
    <source>
        <dbReference type="PROSITE" id="PS52039"/>
    </source>
</evidence>
<dbReference type="PRINTS" id="PR00417">
    <property type="entry name" value="PRTPISMRASEI"/>
</dbReference>
<dbReference type="Gene3D" id="3.30.65.10">
    <property type="entry name" value="Bacterial Topoisomerase I, domain 1"/>
    <property type="match status" value="4"/>
</dbReference>
<evidence type="ECO:0000256" key="12">
    <source>
        <dbReference type="ARBA" id="ARBA00031985"/>
    </source>
</evidence>
<dbReference type="SMART" id="SM00493">
    <property type="entry name" value="TOPRIM"/>
    <property type="match status" value="1"/>
</dbReference>
<feature type="compositionally biased region" description="Polar residues" evidence="15">
    <location>
        <begin position="1008"/>
        <end position="1021"/>
    </location>
</feature>
<feature type="compositionally biased region" description="Low complexity" evidence="15">
    <location>
        <begin position="895"/>
        <end position="906"/>
    </location>
</feature>
<dbReference type="SUPFAM" id="SSF56712">
    <property type="entry name" value="Prokaryotic type I DNA topoisomerase"/>
    <property type="match status" value="1"/>
</dbReference>
<feature type="compositionally biased region" description="Low complexity" evidence="15">
    <location>
        <begin position="692"/>
        <end position="719"/>
    </location>
</feature>
<feature type="compositionally biased region" description="Low complexity" evidence="15">
    <location>
        <begin position="1089"/>
        <end position="1102"/>
    </location>
</feature>
<feature type="compositionally biased region" description="Low complexity" evidence="15">
    <location>
        <begin position="1115"/>
        <end position="1132"/>
    </location>
</feature>
<evidence type="ECO:0000256" key="10">
    <source>
        <dbReference type="ARBA" id="ARBA00023235"/>
    </source>
</evidence>
<dbReference type="GO" id="GO:0006310">
    <property type="term" value="P:DNA recombination"/>
    <property type="evidence" value="ECO:0007669"/>
    <property type="project" value="TreeGrafter"/>
</dbReference>
<feature type="region of interest" description="Disordered" evidence="15">
    <location>
        <begin position="894"/>
        <end position="923"/>
    </location>
</feature>
<keyword evidence="5" id="KW-0677">Repeat</keyword>
<dbReference type="Pfam" id="PF01131">
    <property type="entry name" value="Topoisom_bac"/>
    <property type="match status" value="1"/>
</dbReference>
<dbReference type="InterPro" id="IPR003601">
    <property type="entry name" value="Topo_IA_2"/>
</dbReference>
<sequence>MPRAAKSQTTSRSSHSASSASSTKARTAARPTSSRTSAKTSASTSGKTASKTSSRPRSLPKTDLKAIAGSGGRIVYLAEKHSIARALADALPGRSENRGGYIQCGEALITWLSGHLLEQAPPEYYDARFKTWSRATLPIVPERFQLLERTDRGIPEQLKVIRALLDVCPVAVNAADFDREGQLLVDEVLELVHYRGRVLRLQTRALDPTSLVRELGRMRDNEEFAGLREAARARSQLDWLAGMNLTRAMTLHGRSQGASSVLSLGRVQTPTLALVVERDRTIENFVPKPFYKLSCPFAAEKGVLQTVLVLNEDMAGVDSEKRLTDKAEALRLKDLVSGRPGSVTLVENKRVQEAAPLPYSLTDLQKEASARFGLGAKDTLAACQRMYEAKFISYPRTDCPYLPEEQFKDAPAVLEAVSRFEGFFDMVQACDCQRRSAAWNTSKVSAHHGIIPTMVAASGLSDRETKVYTLICRRYAWQFLPPHIFHKTRAEVACEGTLWRANGRIEESAGWTAFRNAGPASAARRTKDEEQNKDVILPEVHKGEAVQAGEVRVDEAMTTPPARFTEGTLVDAMENIQRYLKGASADDQSILKKTEGLGTVATRAQIIETLFARGYLTKQGKAVCSTPLGRSLVDASPASIRDPLMTADMERSLSLIQEGRLNPGDYVAAYAATLPTIIEEIFAMQGGFAQVSAASGPASSSSPASPSGASASSATPGALASGGLGGPSAPSHPFDPSGPADPSSPAGPSDPAGQNPQGAGGAGPICPVCGRELARKRTRKGTWFWSCTGFPQCRYACDDVNGQPRMDPAPRPGRATGRAATLGAAPGPSSGQVPDLSSGQTSGQFSGQAGASGDAVCPRCGRPLVQRKGPRGLFWGCTGYPACRFTANDLSQVQGSAPAAGPESAARTGAAQGPTHGADPLQEVAPDNLAPWQSAWQSARTKIAGLQDPVPGTEPALCPRCGKPLVQRTSARGPFWGCSGFPSCRFTVNALADLQTGSGTGARGRHSAQGSPARSEAQGQAQCPRCGKALVQRNGSRGPFWGCSGFPNCRFTANSLDAVGTGSAQTAHAAHAGTDRQYRARPQGLFAAAPAFPASPGTPGSADLSGSRGPVPVRDAGAPGDPFADAGYDAGYEAWLDQQASEEGSRAQEPVDDPGDDFFAGWPEALPPDDLPPDDMTPDDLPPDVWDEGPDTSGNSRKA</sequence>
<dbReference type="PROSITE" id="PS50880">
    <property type="entry name" value="TOPRIM"/>
    <property type="match status" value="1"/>
</dbReference>
<dbReference type="GO" id="GO:0006265">
    <property type="term" value="P:DNA topological change"/>
    <property type="evidence" value="ECO:0007669"/>
    <property type="project" value="InterPro"/>
</dbReference>
<dbReference type="Proteomes" id="UP000886752">
    <property type="component" value="Unassembled WGS sequence"/>
</dbReference>
<feature type="compositionally biased region" description="Low complexity" evidence="15">
    <location>
        <begin position="812"/>
        <end position="828"/>
    </location>
</feature>
<dbReference type="EMBL" id="DXHV01000084">
    <property type="protein sequence ID" value="HIW01618.1"/>
    <property type="molecule type" value="Genomic_DNA"/>
</dbReference>
<dbReference type="GO" id="GO:0008270">
    <property type="term" value="F:zinc ion binding"/>
    <property type="evidence" value="ECO:0007669"/>
    <property type="project" value="UniProtKB-KW"/>
</dbReference>
<feature type="domain" description="Topo IA-type catalytic" evidence="17">
    <location>
        <begin position="224"/>
        <end position="678"/>
    </location>
</feature>
<dbReference type="GO" id="GO:0043597">
    <property type="term" value="C:cytoplasmic replication fork"/>
    <property type="evidence" value="ECO:0007669"/>
    <property type="project" value="TreeGrafter"/>
</dbReference>
<feature type="compositionally biased region" description="Low complexity" evidence="15">
    <location>
        <begin position="727"/>
        <end position="757"/>
    </location>
</feature>
<dbReference type="InterPro" id="IPR006171">
    <property type="entry name" value="TOPRIM_dom"/>
</dbReference>
<dbReference type="GO" id="GO:0003677">
    <property type="term" value="F:DNA binding"/>
    <property type="evidence" value="ECO:0007669"/>
    <property type="project" value="UniProtKB-KW"/>
</dbReference>
<dbReference type="InterPro" id="IPR023405">
    <property type="entry name" value="Topo_IA_core_domain"/>
</dbReference>
<protein>
    <recommendedName>
        <fullName evidence="3">DNA topoisomerase</fullName>
        <ecNumber evidence="3">5.6.2.1</ecNumber>
    </recommendedName>
    <alternativeName>
        <fullName evidence="14">Omega-protein</fullName>
    </alternativeName>
    <alternativeName>
        <fullName evidence="13">Relaxing enzyme</fullName>
    </alternativeName>
    <alternativeName>
        <fullName evidence="11">Swivelase</fullName>
    </alternativeName>
    <alternativeName>
        <fullName evidence="12">Untwisting enzyme</fullName>
    </alternativeName>
</protein>
<keyword evidence="4" id="KW-0479">Metal-binding</keyword>
<dbReference type="NCBIfam" id="NF005829">
    <property type="entry name" value="PRK07726.1"/>
    <property type="match status" value="1"/>
</dbReference>
<reference evidence="18" key="1">
    <citation type="journal article" date="2021" name="PeerJ">
        <title>Extensive microbial diversity within the chicken gut microbiome revealed by metagenomics and culture.</title>
        <authorList>
            <person name="Gilroy R."/>
            <person name="Ravi A."/>
            <person name="Getino M."/>
            <person name="Pursley I."/>
            <person name="Horton D.L."/>
            <person name="Alikhan N.F."/>
            <person name="Baker D."/>
            <person name="Gharbi K."/>
            <person name="Hall N."/>
            <person name="Watson M."/>
            <person name="Adriaenssens E.M."/>
            <person name="Foster-Nyarko E."/>
            <person name="Jarju S."/>
            <person name="Secka A."/>
            <person name="Antonio M."/>
            <person name="Oren A."/>
            <person name="Chaudhuri R.R."/>
            <person name="La Ragione R."/>
            <person name="Hildebrand F."/>
            <person name="Pallen M.J."/>
        </authorList>
    </citation>
    <scope>NUCLEOTIDE SEQUENCE</scope>
    <source>
        <strain evidence="18">ChiHecec2B26-446</strain>
    </source>
</reference>
<keyword evidence="10" id="KW-0413">Isomerase</keyword>
<evidence type="ECO:0000256" key="15">
    <source>
        <dbReference type="SAM" id="MobiDB-lite"/>
    </source>
</evidence>
<feature type="region of interest" description="Disordered" evidence="15">
    <location>
        <begin position="997"/>
        <end position="1021"/>
    </location>
</feature>
<comment type="similarity">
    <text evidence="2">Belongs to the type IA topoisomerase family.</text>
</comment>
<proteinExistence type="inferred from homology"/>
<dbReference type="InterPro" id="IPR034144">
    <property type="entry name" value="TOPRIM_TopoIII"/>
</dbReference>